<sequence length="117" mass="14074">MLSNSYFIYFTQQTSVSKYITIYINLSTNYKNKLINANFTFAITLNFKRKRKITGVLSISFKIQYVLIIKKNFTKNKNYFSVYLKFISDYHLINKHFYRIRMKSNVNRQSNVINFSC</sequence>
<evidence type="ECO:0000313" key="1">
    <source>
        <dbReference type="EMBL" id="ANW97736.1"/>
    </source>
</evidence>
<accession>A0A1B1YAF0</accession>
<evidence type="ECO:0000313" key="2">
    <source>
        <dbReference type="Proteomes" id="UP000092971"/>
    </source>
</evidence>
<name>A0A1B1YAF0_THEST</name>
<dbReference type="EMBL" id="CP014672">
    <property type="protein sequence ID" value="ANW97736.1"/>
    <property type="molecule type" value="Genomic_DNA"/>
</dbReference>
<proteinExistence type="predicted"/>
<organism evidence="1 2">
    <name type="scientific">Thermoclostridium stercorarium subsp. thermolacticum DSM 2910</name>
    <dbReference type="NCBI Taxonomy" id="1121336"/>
    <lineage>
        <taxon>Bacteria</taxon>
        <taxon>Bacillati</taxon>
        <taxon>Bacillota</taxon>
        <taxon>Clostridia</taxon>
        <taxon>Eubacteriales</taxon>
        <taxon>Oscillospiraceae</taxon>
        <taxon>Thermoclostridium</taxon>
    </lineage>
</organism>
<gene>
    <name evidence="1" type="ORF">CSTERTH_01160</name>
</gene>
<dbReference type="Proteomes" id="UP000092971">
    <property type="component" value="Chromosome"/>
</dbReference>
<protein>
    <submittedName>
        <fullName evidence="1">Uncharacterized protein</fullName>
    </submittedName>
</protein>
<reference evidence="1 2" key="1">
    <citation type="submission" date="2016-02" db="EMBL/GenBank/DDBJ databases">
        <title>Comparison of Clostridium stercorarium subspecies using comparative genomics and transcriptomics.</title>
        <authorList>
            <person name="Schellenberg J."/>
            <person name="Thallinger G."/>
            <person name="Levin D.B."/>
            <person name="Zhang X."/>
            <person name="Alvare G."/>
            <person name="Fristensky B."/>
            <person name="Sparling R."/>
        </authorList>
    </citation>
    <scope>NUCLEOTIDE SEQUENCE [LARGE SCALE GENOMIC DNA]</scope>
    <source>
        <strain evidence="1 2">DSM 2910</strain>
    </source>
</reference>
<dbReference type="AlphaFoldDB" id="A0A1B1YAF0"/>